<dbReference type="STRING" id="3827.A0A1S2YUG6"/>
<evidence type="ECO:0000256" key="2">
    <source>
        <dbReference type="ARBA" id="ARBA00022676"/>
    </source>
</evidence>
<dbReference type="RefSeq" id="XP_004510128.1">
    <property type="nucleotide sequence ID" value="XM_004510071.1"/>
</dbReference>
<dbReference type="SUPFAM" id="SSF53756">
    <property type="entry name" value="UDP-Glycosyltransferase/glycogen phosphorylase"/>
    <property type="match status" value="1"/>
</dbReference>
<dbReference type="KEGG" id="cam:101508091"/>
<evidence type="ECO:0000256" key="3">
    <source>
        <dbReference type="ARBA" id="ARBA00022679"/>
    </source>
</evidence>
<dbReference type="PANTHER" id="PTHR48046:SF6">
    <property type="entry name" value="GLYCOSYLTRANSFERASE"/>
    <property type="match status" value="1"/>
</dbReference>
<dbReference type="OrthoDB" id="5835829at2759"/>
<evidence type="ECO:0000313" key="6">
    <source>
        <dbReference type="Proteomes" id="UP000087171"/>
    </source>
</evidence>
<proteinExistence type="inferred from homology"/>
<dbReference type="CDD" id="cd03784">
    <property type="entry name" value="GT1_Gtf-like"/>
    <property type="match status" value="1"/>
</dbReference>
<organism evidence="6 7">
    <name type="scientific">Cicer arietinum</name>
    <name type="common">Chickpea</name>
    <name type="synonym">Garbanzo</name>
    <dbReference type="NCBI Taxonomy" id="3827"/>
    <lineage>
        <taxon>Eukaryota</taxon>
        <taxon>Viridiplantae</taxon>
        <taxon>Streptophyta</taxon>
        <taxon>Embryophyta</taxon>
        <taxon>Tracheophyta</taxon>
        <taxon>Spermatophyta</taxon>
        <taxon>Magnoliopsida</taxon>
        <taxon>eudicotyledons</taxon>
        <taxon>Gunneridae</taxon>
        <taxon>Pentapetalae</taxon>
        <taxon>rosids</taxon>
        <taxon>fabids</taxon>
        <taxon>Fabales</taxon>
        <taxon>Fabaceae</taxon>
        <taxon>Papilionoideae</taxon>
        <taxon>50 kb inversion clade</taxon>
        <taxon>NPAAA clade</taxon>
        <taxon>Hologalegina</taxon>
        <taxon>IRL clade</taxon>
        <taxon>Cicereae</taxon>
        <taxon>Cicer</taxon>
    </lineage>
</organism>
<dbReference type="eggNOG" id="KOG1192">
    <property type="taxonomic scope" value="Eukaryota"/>
</dbReference>
<keyword evidence="6" id="KW-1185">Reference proteome</keyword>
<gene>
    <name evidence="7" type="primary">LOC101508091</name>
</gene>
<protein>
    <recommendedName>
        <fullName evidence="5">Glycosyltransferase</fullName>
        <ecNumber evidence="5">2.4.1.-</ecNumber>
    </recommendedName>
</protein>
<dbReference type="EC" id="2.4.1.-" evidence="5"/>
<dbReference type="GeneID" id="101508091"/>
<reference evidence="7" key="2">
    <citation type="submission" date="2025-08" db="UniProtKB">
        <authorList>
            <consortium name="RefSeq"/>
        </authorList>
    </citation>
    <scope>IDENTIFICATION</scope>
    <source>
        <tissue evidence="7">Etiolated seedlings</tissue>
    </source>
</reference>
<dbReference type="Pfam" id="PF00201">
    <property type="entry name" value="UDPGT"/>
    <property type="match status" value="1"/>
</dbReference>
<dbReference type="Proteomes" id="UP000087171">
    <property type="component" value="Chromosome Ca7"/>
</dbReference>
<evidence type="ECO:0000256" key="4">
    <source>
        <dbReference type="RuleBase" id="RU003718"/>
    </source>
</evidence>
<reference evidence="6" key="1">
    <citation type="journal article" date="2013" name="Nat. Biotechnol.">
        <title>Draft genome sequence of chickpea (Cicer arietinum) provides a resource for trait improvement.</title>
        <authorList>
            <person name="Varshney R.K."/>
            <person name="Song C."/>
            <person name="Saxena R.K."/>
            <person name="Azam S."/>
            <person name="Yu S."/>
            <person name="Sharpe A.G."/>
            <person name="Cannon S."/>
            <person name="Baek J."/>
            <person name="Rosen B.D."/>
            <person name="Tar'an B."/>
            <person name="Millan T."/>
            <person name="Zhang X."/>
            <person name="Ramsay L.D."/>
            <person name="Iwata A."/>
            <person name="Wang Y."/>
            <person name="Nelson W."/>
            <person name="Farmer A.D."/>
            <person name="Gaur P.M."/>
            <person name="Soderlund C."/>
            <person name="Penmetsa R.V."/>
            <person name="Xu C."/>
            <person name="Bharti A.K."/>
            <person name="He W."/>
            <person name="Winter P."/>
            <person name="Zhao S."/>
            <person name="Hane J.K."/>
            <person name="Carrasquilla-Garcia N."/>
            <person name="Condie J.A."/>
            <person name="Upadhyaya H.D."/>
            <person name="Luo M.C."/>
            <person name="Thudi M."/>
            <person name="Gowda C.L."/>
            <person name="Singh N.P."/>
            <person name="Lichtenzveig J."/>
            <person name="Gali K.K."/>
            <person name="Rubio J."/>
            <person name="Nadarajan N."/>
            <person name="Dolezel J."/>
            <person name="Bansal K.C."/>
            <person name="Xu X."/>
            <person name="Edwards D."/>
            <person name="Zhang G."/>
            <person name="Kahl G."/>
            <person name="Gil J."/>
            <person name="Singh K.B."/>
            <person name="Datta S.K."/>
            <person name="Jackson S.A."/>
            <person name="Wang J."/>
            <person name="Cook D.R."/>
        </authorList>
    </citation>
    <scope>NUCLEOTIDE SEQUENCE [LARGE SCALE GENOMIC DNA]</scope>
    <source>
        <strain evidence="6">cv. CDC Frontier</strain>
    </source>
</reference>
<keyword evidence="3 4" id="KW-0808">Transferase</keyword>
<evidence type="ECO:0000256" key="5">
    <source>
        <dbReference type="RuleBase" id="RU362057"/>
    </source>
</evidence>
<name>A0A1S2YUG6_CICAR</name>
<sequence>METKTHIAIVTVPVYSHLRSILEFAKKLINLDKNIHVTCINPIFGSPFNNVKSLFETLPSTINYIFLPSINLEDLPKDIHPALKVQATIYRSIPIIYDALNTLHSSSKLVAIVADGLITEALPLAKKLNILAYSYFPSTTMLLSLCLYSSKLDKKICSEYKELLEPLEIPGCIPINGSDLPDPMQDRSGEAYKVFLEANDRFYLADGIMINSFLELEEITIKALQQKEGEGIPSIYPIGPFIQNNVSCDNKGISDSEYFRWLDKHEEKSILYVSFGSGGTLCNDQIIELAYGLELSGQNFLWVLRPPNKFGVIDDIGSDENEEDVFQFLPNGFLERTKGKGFVVPYWAPQIEILGHSSIGGFLSHCGWNSTLESVVNGIPLIAWPLFAEQKMNAALVTDGLKVAIRPKLNEKGIVERREIDKVVNNLMVGEEGKEIRQRMEKLKGGAIDALKENGSSTRTLTQLALKWKSLGVTLEN</sequence>
<dbReference type="PaxDb" id="3827-XP_004510128.1"/>
<dbReference type="Gene3D" id="3.40.50.2000">
    <property type="entry name" value="Glycogen Phosphorylase B"/>
    <property type="match status" value="2"/>
</dbReference>
<evidence type="ECO:0000256" key="1">
    <source>
        <dbReference type="ARBA" id="ARBA00009995"/>
    </source>
</evidence>
<dbReference type="PANTHER" id="PTHR48046">
    <property type="entry name" value="UDP-GLYCOSYLTRANSFERASE 72E1"/>
    <property type="match status" value="1"/>
</dbReference>
<dbReference type="InterPro" id="IPR002213">
    <property type="entry name" value="UDP_glucos_trans"/>
</dbReference>
<dbReference type="AlphaFoldDB" id="A0A1S2YUG6"/>
<accession>A0A1S2YUG6</accession>
<dbReference type="InterPro" id="IPR035595">
    <property type="entry name" value="UDP_glycos_trans_CS"/>
</dbReference>
<keyword evidence="2 4" id="KW-0328">Glycosyltransferase</keyword>
<dbReference type="GO" id="GO:0008194">
    <property type="term" value="F:UDP-glycosyltransferase activity"/>
    <property type="evidence" value="ECO:0007669"/>
    <property type="project" value="InterPro"/>
</dbReference>
<comment type="similarity">
    <text evidence="1 4">Belongs to the UDP-glycosyltransferase family.</text>
</comment>
<dbReference type="FunFam" id="3.40.50.2000:FF:000051">
    <property type="entry name" value="Glycosyltransferase"/>
    <property type="match status" value="1"/>
</dbReference>
<dbReference type="PROSITE" id="PS00375">
    <property type="entry name" value="UDPGT"/>
    <property type="match status" value="1"/>
</dbReference>
<evidence type="ECO:0000313" key="7">
    <source>
        <dbReference type="RefSeq" id="XP_004510128.1"/>
    </source>
</evidence>
<dbReference type="FunFam" id="3.40.50.2000:FF:000054">
    <property type="entry name" value="Glycosyltransferase"/>
    <property type="match status" value="1"/>
</dbReference>